<reference evidence="2 3" key="1">
    <citation type="submission" date="2014-06" db="EMBL/GenBank/DDBJ databases">
        <authorList>
            <person name="Swart Estienne"/>
        </authorList>
    </citation>
    <scope>NUCLEOTIDE SEQUENCE [LARGE SCALE GENOMIC DNA]</scope>
    <source>
        <strain evidence="2 3">130c</strain>
    </source>
</reference>
<feature type="transmembrane region" description="Helical" evidence="1">
    <location>
        <begin position="369"/>
        <end position="391"/>
    </location>
</feature>
<organism evidence="2 3">
    <name type="scientific">Stylonychia lemnae</name>
    <name type="common">Ciliate</name>
    <dbReference type="NCBI Taxonomy" id="5949"/>
    <lineage>
        <taxon>Eukaryota</taxon>
        <taxon>Sar</taxon>
        <taxon>Alveolata</taxon>
        <taxon>Ciliophora</taxon>
        <taxon>Intramacronucleata</taxon>
        <taxon>Spirotrichea</taxon>
        <taxon>Stichotrichia</taxon>
        <taxon>Sporadotrichida</taxon>
        <taxon>Oxytrichidae</taxon>
        <taxon>Stylonychinae</taxon>
        <taxon>Stylonychia</taxon>
    </lineage>
</organism>
<dbReference type="Proteomes" id="UP000039865">
    <property type="component" value="Unassembled WGS sequence"/>
</dbReference>
<dbReference type="PANTHER" id="PTHR11319">
    <property type="entry name" value="G PROTEIN-COUPLED RECEPTOR-RELATED"/>
    <property type="match status" value="1"/>
</dbReference>
<keyword evidence="1" id="KW-0472">Membrane</keyword>
<keyword evidence="1" id="KW-0812">Transmembrane</keyword>
<dbReference type="AlphaFoldDB" id="A0A077ZYC6"/>
<sequence length="419" mass="47449">MMKLQLIKSEDTRQLDFYNLEQISNKQEVSSQQSGGSLPIIYIALIDKYGQIVGNDFSSKVRISIQTQNLDEKASKYQPFIEGNTDFQTLGGISVIQNVFVTSNPGSKFYVSFSTDGIDLSKQSNKEYMKQSSKENLDFKLDIQLRECNVGEYFTSAGKCLVCSDNQYSLVKMTQPGSCEICESEKAQCLGGANIGPLPGYWRKSNTTKNIEKCLFQPACLGMVAPTFNQLGDCQEGYRGILCADCSHGYSRDNDYQCKYCPEHWANILRLLAIFIGVVFLIVFMVRSTLNGAKDSNNVTSIYIKILLNHFQLLLITSSFDFSWSQEILQFFGVTSQVGEVSTQVFSIDCFINSNNQDYEKSSDSKRIYFFRLIIIAVFPLVLTVICFLFCTRFMILNAKRLMENQDFKMIQKLFVGIT</sequence>
<gene>
    <name evidence="2" type="primary">Contig10831.g11579</name>
    <name evidence="2" type="ORF">STYLEM_3833</name>
</gene>
<dbReference type="EMBL" id="CCKQ01003713">
    <property type="protein sequence ID" value="CDW74850.1"/>
    <property type="molecule type" value="Genomic_DNA"/>
</dbReference>
<evidence type="ECO:0000313" key="3">
    <source>
        <dbReference type="Proteomes" id="UP000039865"/>
    </source>
</evidence>
<accession>A0A077ZYC6</accession>
<evidence type="ECO:0008006" key="4">
    <source>
        <dbReference type="Google" id="ProtNLM"/>
    </source>
</evidence>
<keyword evidence="3" id="KW-1185">Reference proteome</keyword>
<dbReference type="OrthoDB" id="5950997at2759"/>
<protein>
    <recommendedName>
        <fullName evidence="4">Transmembrane protein</fullName>
    </recommendedName>
</protein>
<proteinExistence type="predicted"/>
<name>A0A077ZYC6_STYLE</name>
<dbReference type="InParanoid" id="A0A077ZYC6"/>
<evidence type="ECO:0000256" key="1">
    <source>
        <dbReference type="SAM" id="Phobius"/>
    </source>
</evidence>
<evidence type="ECO:0000313" key="2">
    <source>
        <dbReference type="EMBL" id="CDW74850.1"/>
    </source>
</evidence>
<feature type="transmembrane region" description="Helical" evidence="1">
    <location>
        <begin position="268"/>
        <end position="290"/>
    </location>
</feature>
<dbReference type="PANTHER" id="PTHR11319:SF35">
    <property type="entry name" value="OUTER MEMBRANE PROTEIN PMPC-RELATED"/>
    <property type="match status" value="1"/>
</dbReference>
<keyword evidence="1" id="KW-1133">Transmembrane helix</keyword>